<dbReference type="Proteomes" id="UP000184032">
    <property type="component" value="Unassembled WGS sequence"/>
</dbReference>
<evidence type="ECO:0000313" key="2">
    <source>
        <dbReference type="Proteomes" id="UP000184032"/>
    </source>
</evidence>
<dbReference type="EMBL" id="FQXI01000002">
    <property type="protein sequence ID" value="SHH10208.1"/>
    <property type="molecule type" value="Genomic_DNA"/>
</dbReference>
<gene>
    <name evidence="1" type="ORF">SAMN02745245_00542</name>
</gene>
<dbReference type="Pfam" id="PF26317">
    <property type="entry name" value="CntK_N"/>
    <property type="match status" value="1"/>
</dbReference>
<accession>A0A1M5Q895</accession>
<protein>
    <submittedName>
        <fullName evidence="1">Diaminopimelate epimerase</fullName>
    </submittedName>
</protein>
<evidence type="ECO:0000313" key="1">
    <source>
        <dbReference type="EMBL" id="SHH10208.1"/>
    </source>
</evidence>
<reference evidence="1 2" key="1">
    <citation type="submission" date="2016-11" db="EMBL/GenBank/DDBJ databases">
        <authorList>
            <person name="Jaros S."/>
            <person name="Januszkiewicz K."/>
            <person name="Wedrychowicz H."/>
        </authorList>
    </citation>
    <scope>NUCLEOTIDE SEQUENCE [LARGE SCALE GENOMIC DNA]</scope>
    <source>
        <strain evidence="1 2">DSM 21120</strain>
    </source>
</reference>
<dbReference type="RefSeq" id="WP_073183510.1">
    <property type="nucleotide sequence ID" value="NZ_FQXI01000002.1"/>
</dbReference>
<proteinExistence type="predicted"/>
<keyword evidence="2" id="KW-1185">Reference proteome</keyword>
<dbReference type="OrthoDB" id="9813391at2"/>
<dbReference type="InterPro" id="IPR058944">
    <property type="entry name" value="CntK-like"/>
</dbReference>
<name>A0A1M5Q895_9FIRM</name>
<dbReference type="AlphaFoldDB" id="A0A1M5Q895"/>
<organism evidence="1 2">
    <name type="scientific">Anaerosphaera aminiphila DSM 21120</name>
    <dbReference type="NCBI Taxonomy" id="1120995"/>
    <lineage>
        <taxon>Bacteria</taxon>
        <taxon>Bacillati</taxon>
        <taxon>Bacillota</taxon>
        <taxon>Tissierellia</taxon>
        <taxon>Tissierellales</taxon>
        <taxon>Peptoniphilaceae</taxon>
        <taxon>Anaerosphaera</taxon>
    </lineage>
</organism>
<sequence length="267" mass="29513">MKEKTFDFVKADPAGNITGFVVWPVDPHLRADYTRALMEQIDSSIEQVGFISPSYDGPPLRMDMMGSEFCGNATRSYGLYAASFADFEGEGEVEVYVSGVKGPMTVVVNKEKSTASVEIPKAKAISEIEIEGSTYTVVELEGIVHTIVEDRSEDEDFVKKALKIIESKYSEDAYGVLFFDREKSEMVPYVYVKDSDTLIREGSCGSGTVAVATYLTRDSKEDSFEQEIIQPKGSIVATGRRDEEGDFVFSIGGYVELSEVKKVTIKL</sequence>
<dbReference type="STRING" id="1120995.SAMN02745245_00542"/>